<comment type="caution">
    <text evidence="2">The sequence shown here is derived from an EMBL/GenBank/DDBJ whole genome shotgun (WGS) entry which is preliminary data.</text>
</comment>
<proteinExistence type="predicted"/>
<evidence type="ECO:0000256" key="1">
    <source>
        <dbReference type="SAM" id="MobiDB-lite"/>
    </source>
</evidence>
<evidence type="ECO:0000313" key="3">
    <source>
        <dbReference type="Proteomes" id="UP000032545"/>
    </source>
</evidence>
<dbReference type="PATRIC" id="fig|1502723.3.peg.6646"/>
<feature type="region of interest" description="Disordered" evidence="1">
    <location>
        <begin position="1"/>
        <end position="33"/>
    </location>
</feature>
<accession>A0A0D8B703</accession>
<protein>
    <submittedName>
        <fullName evidence="2">Uncharacterized protein</fullName>
    </submittedName>
</protein>
<reference evidence="3" key="1">
    <citation type="submission" date="2015-02" db="EMBL/GenBank/DDBJ databases">
        <title>Draft Genome of Frankia sp. CpI1-S.</title>
        <authorList>
            <person name="Oshone R.T."/>
            <person name="Ngom M."/>
            <person name="Ghodhbane-Gtari F."/>
            <person name="Gtari M."/>
            <person name="Morris K."/>
            <person name="Thomas K."/>
            <person name="Sen A."/>
            <person name="Tisa L.S."/>
        </authorList>
    </citation>
    <scope>NUCLEOTIDE SEQUENCE [LARGE SCALE GENOMIC DNA]</scope>
    <source>
        <strain evidence="3">CpI1-S</strain>
    </source>
</reference>
<dbReference type="EMBL" id="JYFN01000081">
    <property type="protein sequence ID" value="KJE19875.1"/>
    <property type="molecule type" value="Genomic_DNA"/>
</dbReference>
<dbReference type="AlphaFoldDB" id="A0A0D8B703"/>
<evidence type="ECO:0000313" key="2">
    <source>
        <dbReference type="EMBL" id="KJE19875.1"/>
    </source>
</evidence>
<gene>
    <name evidence="2" type="ORF">FF36_05862</name>
</gene>
<dbReference type="Proteomes" id="UP000032545">
    <property type="component" value="Unassembled WGS sequence"/>
</dbReference>
<organism evidence="2 3">
    <name type="scientific">Frankia torreyi</name>
    <dbReference type="NCBI Taxonomy" id="1856"/>
    <lineage>
        <taxon>Bacteria</taxon>
        <taxon>Bacillati</taxon>
        <taxon>Actinomycetota</taxon>
        <taxon>Actinomycetes</taxon>
        <taxon>Frankiales</taxon>
        <taxon>Frankiaceae</taxon>
        <taxon>Frankia</taxon>
    </lineage>
</organism>
<sequence length="77" mass="7974">MPPAPAASDDPTPSPRPSDPTSGDDIPDALSDLDPLPHGEIVVILAADFRLPNVLRHLEAGKIVLVIPAPREPPSGA</sequence>
<keyword evidence="3" id="KW-1185">Reference proteome</keyword>
<name>A0A0D8B703_9ACTN</name>
<reference evidence="2 3" key="2">
    <citation type="journal article" date="2016" name="Genome Announc.">
        <title>Permanent Draft Genome Sequences for Two Variants of Frankia sp. Strain CpI1, the First Frankia Strain Isolated from Root Nodules of Comptonia peregrina.</title>
        <authorList>
            <person name="Oshone R."/>
            <person name="Hurst S.G.IV."/>
            <person name="Abebe-Akele F."/>
            <person name="Simpson S."/>
            <person name="Morris K."/>
            <person name="Thomas W.K."/>
            <person name="Tisa L.S."/>
        </authorList>
    </citation>
    <scope>NUCLEOTIDE SEQUENCE [LARGE SCALE GENOMIC DNA]</scope>
    <source>
        <strain evidence="3">CpI1-S</strain>
    </source>
</reference>
<feature type="compositionally biased region" description="Low complexity" evidence="1">
    <location>
        <begin position="1"/>
        <end position="11"/>
    </location>
</feature>